<dbReference type="InterPro" id="IPR019960">
    <property type="entry name" value="T1SS_VCA0849"/>
</dbReference>
<gene>
    <name evidence="6" type="ORF">INR99_15280</name>
</gene>
<comment type="cofactor">
    <cofactor evidence="1">
        <name>Ca(2+)</name>
        <dbReference type="ChEBI" id="CHEBI:29108"/>
    </cofactor>
</comment>
<keyword evidence="4" id="KW-0677">Repeat</keyword>
<name>A0A8J7G3H4_9NEIS</name>
<evidence type="ECO:0000256" key="4">
    <source>
        <dbReference type="ARBA" id="ARBA00022737"/>
    </source>
</evidence>
<dbReference type="AlphaFoldDB" id="A0A8J7G3H4"/>
<reference evidence="6 7" key="1">
    <citation type="submission" date="2020-10" db="EMBL/GenBank/DDBJ databases">
        <title>The genome sequence of Chitinilyticum litopenaei 4Y14.</title>
        <authorList>
            <person name="Liu Y."/>
        </authorList>
    </citation>
    <scope>NUCLEOTIDE SEQUENCE [LARGE SCALE GENOMIC DNA]</scope>
    <source>
        <strain evidence="6 7">4Y14</strain>
    </source>
</reference>
<dbReference type="InterPro" id="IPR018511">
    <property type="entry name" value="Hemolysin-typ_Ca-bd_CS"/>
</dbReference>
<dbReference type="SUPFAM" id="SSF51120">
    <property type="entry name" value="beta-Roll"/>
    <property type="match status" value="1"/>
</dbReference>
<dbReference type="InterPro" id="IPR050557">
    <property type="entry name" value="RTX_toxin/Mannuronan_C5-epim"/>
</dbReference>
<dbReference type="NCBIfam" id="TIGR03661">
    <property type="entry name" value="T1SS_VCA0849"/>
    <property type="match status" value="1"/>
</dbReference>
<organism evidence="6 7">
    <name type="scientific">Chitinilyticum piscinae</name>
    <dbReference type="NCBI Taxonomy" id="2866724"/>
    <lineage>
        <taxon>Bacteria</taxon>
        <taxon>Pseudomonadati</taxon>
        <taxon>Pseudomonadota</taxon>
        <taxon>Betaproteobacteria</taxon>
        <taxon>Neisseriales</taxon>
        <taxon>Chitinibacteraceae</taxon>
        <taxon>Chitinilyticum</taxon>
    </lineage>
</organism>
<dbReference type="PRINTS" id="PR00313">
    <property type="entry name" value="CABNDNGRPT"/>
</dbReference>
<proteinExistence type="predicted"/>
<evidence type="ECO:0000313" key="6">
    <source>
        <dbReference type="EMBL" id="MBE9610703.1"/>
    </source>
</evidence>
<evidence type="ECO:0000256" key="2">
    <source>
        <dbReference type="ARBA" id="ARBA00004613"/>
    </source>
</evidence>
<sequence>MLPATAQLFSAGAGYVYVTEDGVAGSNPWDTLSRWFENETAVAARYGGQILLPLYAYPDNAIWQRVATAGSTITAIVNPNNGPLTGNDTLRGGAGNDKLYGYDGADILYGDDGADQLMGGAGADTLYGGNGNDILQGGSGRDILSGGTGADRFIFSITAESGPGSTLRDTIRDFTRGQDKIDLSAIDANETTVKNDAFTTLISSASRFTAPGQLKLSNGTLYGNTDGDAAAEFSIALTGISKLALTDFLL</sequence>
<accession>A0A8J7G3H4</accession>
<dbReference type="Proteomes" id="UP000604481">
    <property type="component" value="Unassembled WGS sequence"/>
</dbReference>
<dbReference type="PANTHER" id="PTHR38340:SF1">
    <property type="entry name" value="S-LAYER PROTEIN"/>
    <property type="match status" value="1"/>
</dbReference>
<evidence type="ECO:0000256" key="3">
    <source>
        <dbReference type="ARBA" id="ARBA00022525"/>
    </source>
</evidence>
<evidence type="ECO:0000313" key="7">
    <source>
        <dbReference type="Proteomes" id="UP000604481"/>
    </source>
</evidence>
<protein>
    <submittedName>
        <fullName evidence="6">M10 family metallopeptidase C-terminal domain-containing protein</fullName>
    </submittedName>
</protein>
<dbReference type="Gene3D" id="2.150.10.10">
    <property type="entry name" value="Serralysin-like metalloprotease, C-terminal"/>
    <property type="match status" value="2"/>
</dbReference>
<comment type="caution">
    <text evidence="6">The sequence shown here is derived from an EMBL/GenBank/DDBJ whole genome shotgun (WGS) entry which is preliminary data.</text>
</comment>
<dbReference type="EMBL" id="JADFUA010000012">
    <property type="protein sequence ID" value="MBE9610703.1"/>
    <property type="molecule type" value="Genomic_DNA"/>
</dbReference>
<dbReference type="Pfam" id="PF08548">
    <property type="entry name" value="Peptidase_M10_C"/>
    <property type="match status" value="1"/>
</dbReference>
<dbReference type="InterPro" id="IPR011049">
    <property type="entry name" value="Serralysin-like_metalloprot_C"/>
</dbReference>
<evidence type="ECO:0000256" key="1">
    <source>
        <dbReference type="ARBA" id="ARBA00001913"/>
    </source>
</evidence>
<dbReference type="InterPro" id="IPR013858">
    <property type="entry name" value="Peptidase_M10B_C"/>
</dbReference>
<evidence type="ECO:0000259" key="5">
    <source>
        <dbReference type="Pfam" id="PF08548"/>
    </source>
</evidence>
<dbReference type="GO" id="GO:0005509">
    <property type="term" value="F:calcium ion binding"/>
    <property type="evidence" value="ECO:0007669"/>
    <property type="project" value="InterPro"/>
</dbReference>
<dbReference type="PROSITE" id="PS00330">
    <property type="entry name" value="HEMOLYSIN_CALCIUM"/>
    <property type="match status" value="2"/>
</dbReference>
<dbReference type="GO" id="GO:0005615">
    <property type="term" value="C:extracellular space"/>
    <property type="evidence" value="ECO:0007669"/>
    <property type="project" value="InterPro"/>
</dbReference>
<comment type="subcellular location">
    <subcellularLocation>
        <location evidence="2">Secreted</location>
    </subcellularLocation>
</comment>
<keyword evidence="3" id="KW-0964">Secreted</keyword>
<dbReference type="InterPro" id="IPR001343">
    <property type="entry name" value="Hemolysn_Ca-bd"/>
</dbReference>
<dbReference type="PANTHER" id="PTHR38340">
    <property type="entry name" value="S-LAYER PROTEIN"/>
    <property type="match status" value="1"/>
</dbReference>
<keyword evidence="7" id="KW-1185">Reference proteome</keyword>
<dbReference type="Pfam" id="PF00353">
    <property type="entry name" value="HemolysinCabind"/>
    <property type="match status" value="1"/>
</dbReference>
<feature type="domain" description="Peptidase M10 serralysin C-terminal" evidence="5">
    <location>
        <begin position="134"/>
        <end position="249"/>
    </location>
</feature>